<name>A0A1A9GK49_9ACTN</name>
<dbReference type="KEGG" id="ndk:I601_2028"/>
<evidence type="ECO:0000313" key="4">
    <source>
        <dbReference type="Proteomes" id="UP000077868"/>
    </source>
</evidence>
<keyword evidence="2" id="KW-0812">Transmembrane</keyword>
<proteinExistence type="predicted"/>
<dbReference type="EMBL" id="CP015079">
    <property type="protein sequence ID" value="ANH38456.1"/>
    <property type="molecule type" value="Genomic_DNA"/>
</dbReference>
<dbReference type="OrthoDB" id="3789674at2"/>
<keyword evidence="2" id="KW-1133">Transmembrane helix</keyword>
<feature type="transmembrane region" description="Helical" evidence="2">
    <location>
        <begin position="31"/>
        <end position="54"/>
    </location>
</feature>
<evidence type="ECO:0000256" key="2">
    <source>
        <dbReference type="SAM" id="Phobius"/>
    </source>
</evidence>
<evidence type="ECO:0000256" key="1">
    <source>
        <dbReference type="SAM" id="MobiDB-lite"/>
    </source>
</evidence>
<evidence type="ECO:0000313" key="3">
    <source>
        <dbReference type="EMBL" id="ANH38456.1"/>
    </source>
</evidence>
<reference evidence="3 4" key="1">
    <citation type="submission" date="2016-03" db="EMBL/GenBank/DDBJ databases">
        <title>Complete genome sequence of a soil Actinobacterium, Nocardioides dokdonensis FR1436.</title>
        <authorList>
            <person name="Kwon S.-K."/>
            <person name="Kim K."/>
            <person name="Kim J.F."/>
        </authorList>
    </citation>
    <scope>NUCLEOTIDE SEQUENCE [LARGE SCALE GENOMIC DNA]</scope>
    <source>
        <strain evidence="3 4">FR1436</strain>
    </source>
</reference>
<protein>
    <submittedName>
        <fullName evidence="3">Uncharacterized protein</fullName>
    </submittedName>
</protein>
<organism evidence="3 4">
    <name type="scientific">Nocardioides dokdonensis FR1436</name>
    <dbReference type="NCBI Taxonomy" id="1300347"/>
    <lineage>
        <taxon>Bacteria</taxon>
        <taxon>Bacillati</taxon>
        <taxon>Actinomycetota</taxon>
        <taxon>Actinomycetes</taxon>
        <taxon>Propionibacteriales</taxon>
        <taxon>Nocardioidaceae</taxon>
        <taxon>Nocardioides</taxon>
    </lineage>
</organism>
<dbReference type="STRING" id="1300347.I601_2028"/>
<gene>
    <name evidence="3" type="ORF">I601_2028</name>
</gene>
<keyword evidence="2" id="KW-0472">Membrane</keyword>
<dbReference type="PATRIC" id="fig|1300347.3.peg.2027"/>
<keyword evidence="4" id="KW-1185">Reference proteome</keyword>
<dbReference type="AlphaFoldDB" id="A0A1A9GK49"/>
<accession>A0A1A9GK49</accession>
<dbReference type="Proteomes" id="UP000077868">
    <property type="component" value="Chromosome"/>
</dbReference>
<dbReference type="RefSeq" id="WP_068108927.1">
    <property type="nucleotide sequence ID" value="NZ_CP015079.1"/>
</dbReference>
<sequence>MLLAELTPFLAPVLDLVRLVDEAPEPEDVKAGWGALAIFFGLAAAVALLGWSLFRQLRKVDSAEKAGVYGSAPTEAEPEPANGDDDRG</sequence>
<feature type="region of interest" description="Disordered" evidence="1">
    <location>
        <begin position="65"/>
        <end position="88"/>
    </location>
</feature>